<name>A0A7C8IRH7_9PEZI</name>
<evidence type="ECO:0000313" key="12">
    <source>
        <dbReference type="Proteomes" id="UP000481858"/>
    </source>
</evidence>
<dbReference type="PRINTS" id="PR00385">
    <property type="entry name" value="P450"/>
</dbReference>
<feature type="binding site" description="axial binding residue" evidence="8">
    <location>
        <position position="383"/>
    </location>
    <ligand>
        <name>heme</name>
        <dbReference type="ChEBI" id="CHEBI:30413"/>
    </ligand>
    <ligandPart>
        <name>Fe</name>
        <dbReference type="ChEBI" id="CHEBI:18248"/>
    </ligandPart>
</feature>
<dbReference type="Gene3D" id="1.10.630.10">
    <property type="entry name" value="Cytochrome P450"/>
    <property type="match status" value="1"/>
</dbReference>
<keyword evidence="3 8" id="KW-0349">Heme</keyword>
<keyword evidence="4 8" id="KW-0479">Metal-binding</keyword>
<dbReference type="AlphaFoldDB" id="A0A7C8IRH7"/>
<dbReference type="GO" id="GO:0005506">
    <property type="term" value="F:iron ion binding"/>
    <property type="evidence" value="ECO:0007669"/>
    <property type="project" value="InterPro"/>
</dbReference>
<dbReference type="InterPro" id="IPR002401">
    <property type="entry name" value="Cyt_P450_E_grp-I"/>
</dbReference>
<sequence>MHEKYGPIVRINPHEIHVYDSTWLDTLYTGPAYGKRDKYPPTAYMTGTPRGIFGTVSHDLHRLRRSAINPLFSKSGAAAAVPMIYEHTEKLFTRMKSQITRNGFTEMRANFLAFTTDNVSLYSTGKSRDLLDDEYLADEWKMSIGKLAEWTLIGRHFSWVIPTVLEMPMALIRLILPEFSRIDMRELASYYVQTTSNTENPKSKSIGSTNVFRMILSNEQMPPSEKVTNRISHEGVVAIAAGGETTARAFTVALFFILSDKGTIQEKLKKELEQVMPDPYSRPSLKELESLPWLSAIIKESLRIMALPTTRFPLVSPSEPLRYQEWVIPAGTPVSMTLRDVLLDTKIYKEPFDFQPQRWLSTNPDLDKLNKYHVPFGRGNRMCIGVNLAYAELYVGLACIFRRLELELHDTTRERDIDIARDCFIGEPSPSTKGWPKLDVLVFDIFYDNYDLNTAHHKVDLPVLLVDYGKASSVVRKTSHEFSEIVNVHVATQHNYHGWNAKPPYFEDQTGHNPPKYENPRDATML</sequence>
<dbReference type="InterPro" id="IPR036396">
    <property type="entry name" value="Cyt_P450_sf"/>
</dbReference>
<evidence type="ECO:0000256" key="5">
    <source>
        <dbReference type="ARBA" id="ARBA00023002"/>
    </source>
</evidence>
<evidence type="ECO:0000256" key="1">
    <source>
        <dbReference type="ARBA" id="ARBA00001971"/>
    </source>
</evidence>
<keyword evidence="6 8" id="KW-0408">Iron</keyword>
<evidence type="ECO:0000256" key="8">
    <source>
        <dbReference type="PIRSR" id="PIRSR602401-1"/>
    </source>
</evidence>
<accession>A0A7C8IRH7</accession>
<evidence type="ECO:0000256" key="4">
    <source>
        <dbReference type="ARBA" id="ARBA00022723"/>
    </source>
</evidence>
<evidence type="ECO:0000256" key="6">
    <source>
        <dbReference type="ARBA" id="ARBA00023004"/>
    </source>
</evidence>
<dbReference type="PANTHER" id="PTHR24305:SF157">
    <property type="entry name" value="N-ACETYLTRYPTOPHAN 6-HYDROXYLASE IVOC-RELATED"/>
    <property type="match status" value="1"/>
</dbReference>
<dbReference type="PROSITE" id="PS00086">
    <property type="entry name" value="CYTOCHROME_P450"/>
    <property type="match status" value="1"/>
</dbReference>
<organism evidence="11 12">
    <name type="scientific">Xylaria multiplex</name>
    <dbReference type="NCBI Taxonomy" id="323545"/>
    <lineage>
        <taxon>Eukaryota</taxon>
        <taxon>Fungi</taxon>
        <taxon>Dikarya</taxon>
        <taxon>Ascomycota</taxon>
        <taxon>Pezizomycotina</taxon>
        <taxon>Sordariomycetes</taxon>
        <taxon>Xylariomycetidae</taxon>
        <taxon>Xylariales</taxon>
        <taxon>Xylariaceae</taxon>
        <taxon>Xylaria</taxon>
    </lineage>
</organism>
<evidence type="ECO:0008006" key="13">
    <source>
        <dbReference type="Google" id="ProtNLM"/>
    </source>
</evidence>
<gene>
    <name evidence="11" type="ORF">GQX73_g8905</name>
</gene>
<dbReference type="InterPro" id="IPR017972">
    <property type="entry name" value="Cyt_P450_CS"/>
</dbReference>
<dbReference type="OrthoDB" id="3945418at2759"/>
<dbReference type="PRINTS" id="PR00463">
    <property type="entry name" value="EP450I"/>
</dbReference>
<dbReference type="EMBL" id="WUBL01000141">
    <property type="protein sequence ID" value="KAF2964682.1"/>
    <property type="molecule type" value="Genomic_DNA"/>
</dbReference>
<reference evidence="11 12" key="1">
    <citation type="submission" date="2019-12" db="EMBL/GenBank/DDBJ databases">
        <title>Draft genome sequence of the ascomycete Xylaria multiplex DSM 110363.</title>
        <authorList>
            <person name="Buettner E."/>
            <person name="Kellner H."/>
        </authorList>
    </citation>
    <scope>NUCLEOTIDE SEQUENCE [LARGE SCALE GENOMIC DNA]</scope>
    <source>
        <strain evidence="11 12">DSM 110363</strain>
    </source>
</reference>
<dbReference type="InterPro" id="IPR001128">
    <property type="entry name" value="Cyt_P450"/>
</dbReference>
<dbReference type="InterPro" id="IPR050121">
    <property type="entry name" value="Cytochrome_P450_monoxygenase"/>
</dbReference>
<comment type="caution">
    <text evidence="11">The sequence shown here is derived from an EMBL/GenBank/DDBJ whole genome shotgun (WGS) entry which is preliminary data.</text>
</comment>
<dbReference type="Pfam" id="PF00067">
    <property type="entry name" value="p450"/>
    <property type="match status" value="1"/>
</dbReference>
<protein>
    <recommendedName>
        <fullName evidence="13">Cytochrome P450</fullName>
    </recommendedName>
</protein>
<keyword evidence="5 9" id="KW-0560">Oxidoreductase</keyword>
<dbReference type="CDD" id="cd11062">
    <property type="entry name" value="CYP58-like"/>
    <property type="match status" value="1"/>
</dbReference>
<dbReference type="PANTHER" id="PTHR24305">
    <property type="entry name" value="CYTOCHROME P450"/>
    <property type="match status" value="1"/>
</dbReference>
<proteinExistence type="inferred from homology"/>
<evidence type="ECO:0000313" key="11">
    <source>
        <dbReference type="EMBL" id="KAF2964682.1"/>
    </source>
</evidence>
<evidence type="ECO:0000256" key="10">
    <source>
        <dbReference type="SAM" id="MobiDB-lite"/>
    </source>
</evidence>
<evidence type="ECO:0000256" key="3">
    <source>
        <dbReference type="ARBA" id="ARBA00022617"/>
    </source>
</evidence>
<dbReference type="InParanoid" id="A0A7C8IRH7"/>
<evidence type="ECO:0000256" key="9">
    <source>
        <dbReference type="RuleBase" id="RU000461"/>
    </source>
</evidence>
<evidence type="ECO:0000256" key="7">
    <source>
        <dbReference type="ARBA" id="ARBA00023033"/>
    </source>
</evidence>
<comment type="similarity">
    <text evidence="2 9">Belongs to the cytochrome P450 family.</text>
</comment>
<feature type="region of interest" description="Disordered" evidence="10">
    <location>
        <begin position="502"/>
        <end position="526"/>
    </location>
</feature>
<dbReference type="Proteomes" id="UP000481858">
    <property type="component" value="Unassembled WGS sequence"/>
</dbReference>
<dbReference type="SUPFAM" id="SSF48264">
    <property type="entry name" value="Cytochrome P450"/>
    <property type="match status" value="1"/>
</dbReference>
<dbReference type="GO" id="GO:0020037">
    <property type="term" value="F:heme binding"/>
    <property type="evidence" value="ECO:0007669"/>
    <property type="project" value="InterPro"/>
</dbReference>
<keyword evidence="12" id="KW-1185">Reference proteome</keyword>
<evidence type="ECO:0000256" key="2">
    <source>
        <dbReference type="ARBA" id="ARBA00010617"/>
    </source>
</evidence>
<dbReference type="GO" id="GO:0016705">
    <property type="term" value="F:oxidoreductase activity, acting on paired donors, with incorporation or reduction of molecular oxygen"/>
    <property type="evidence" value="ECO:0007669"/>
    <property type="project" value="InterPro"/>
</dbReference>
<dbReference type="GO" id="GO:0004497">
    <property type="term" value="F:monooxygenase activity"/>
    <property type="evidence" value="ECO:0007669"/>
    <property type="project" value="UniProtKB-KW"/>
</dbReference>
<comment type="cofactor">
    <cofactor evidence="1 8">
        <name>heme</name>
        <dbReference type="ChEBI" id="CHEBI:30413"/>
    </cofactor>
</comment>
<keyword evidence="7 9" id="KW-0503">Monooxygenase</keyword>